<dbReference type="AlphaFoldDB" id="A0A087D6Y4"/>
<evidence type="ECO:0000313" key="1">
    <source>
        <dbReference type="EMBL" id="KFI91284.1"/>
    </source>
</evidence>
<name>A0A087D6Y4_9BIFI</name>
<evidence type="ECO:0000313" key="2">
    <source>
        <dbReference type="Proteomes" id="UP000029066"/>
    </source>
</evidence>
<sequence>MNGHGLLPYRIPGPQQYGCDGTRVTWFVETRTLFSEPAPLPPSLSPVLGMEKGMPSLTASPAYRF</sequence>
<protein>
    <submittedName>
        <fullName evidence="1">Uncharacterized protein</fullName>
    </submittedName>
</protein>
<proteinExistence type="predicted"/>
<reference evidence="1 2" key="1">
    <citation type="submission" date="2014-03" db="EMBL/GenBank/DDBJ databases">
        <title>Genomics of Bifidobacteria.</title>
        <authorList>
            <person name="Ventura M."/>
            <person name="Milani C."/>
            <person name="Lugli G.A."/>
        </authorList>
    </citation>
    <scope>NUCLEOTIDE SEQUENCE [LARGE SCALE GENOMIC DNA]</scope>
    <source>
        <strain evidence="1 2">DSM 23967</strain>
    </source>
</reference>
<dbReference type="EMBL" id="JGZN01000016">
    <property type="protein sequence ID" value="KFI91284.1"/>
    <property type="molecule type" value="Genomic_DNA"/>
</dbReference>
<accession>A0A087D6Y4</accession>
<organism evidence="1 2">
    <name type="scientific">Bifidobacterium saguini DSM 23967</name>
    <dbReference type="NCBI Taxonomy" id="1437607"/>
    <lineage>
        <taxon>Bacteria</taxon>
        <taxon>Bacillati</taxon>
        <taxon>Actinomycetota</taxon>
        <taxon>Actinomycetes</taxon>
        <taxon>Bifidobacteriales</taxon>
        <taxon>Bifidobacteriaceae</taxon>
        <taxon>Bifidobacterium</taxon>
    </lineage>
</organism>
<comment type="caution">
    <text evidence="1">The sequence shown here is derived from an EMBL/GenBank/DDBJ whole genome shotgun (WGS) entry which is preliminary data.</text>
</comment>
<dbReference type="Proteomes" id="UP000029066">
    <property type="component" value="Unassembled WGS sequence"/>
</dbReference>
<gene>
    <name evidence="1" type="ORF">BISA_1887</name>
</gene>